<feature type="region of interest" description="Disordered" evidence="1">
    <location>
        <begin position="310"/>
        <end position="344"/>
    </location>
</feature>
<evidence type="ECO:0000256" key="1">
    <source>
        <dbReference type="SAM" id="MobiDB-lite"/>
    </source>
</evidence>
<evidence type="ECO:0000313" key="3">
    <source>
        <dbReference type="EMBL" id="CBZ54423.1"/>
    </source>
</evidence>
<feature type="compositionally biased region" description="Basic and acidic residues" evidence="1">
    <location>
        <begin position="507"/>
        <end position="517"/>
    </location>
</feature>
<dbReference type="OMA" id="ETENCIF"/>
<dbReference type="InParanoid" id="F0VK22"/>
<evidence type="ECO:0000313" key="4">
    <source>
        <dbReference type="Proteomes" id="UP000007494"/>
    </source>
</evidence>
<dbReference type="EMBL" id="FR823391">
    <property type="protein sequence ID" value="CBZ54423.1"/>
    <property type="molecule type" value="Genomic_DNA"/>
</dbReference>
<keyword evidence="2" id="KW-0732">Signal</keyword>
<feature type="compositionally biased region" description="Basic and acidic residues" evidence="1">
    <location>
        <begin position="95"/>
        <end position="104"/>
    </location>
</feature>
<dbReference type="Proteomes" id="UP000007494">
    <property type="component" value="Chromosome X"/>
</dbReference>
<evidence type="ECO:0000256" key="2">
    <source>
        <dbReference type="SAM" id="SignalP"/>
    </source>
</evidence>
<proteinExistence type="predicted"/>
<accession>F0VK22</accession>
<feature type="region of interest" description="Disordered" evidence="1">
    <location>
        <begin position="504"/>
        <end position="537"/>
    </location>
</feature>
<dbReference type="AlphaFoldDB" id="F0VK22"/>
<feature type="compositionally biased region" description="Low complexity" evidence="1">
    <location>
        <begin position="78"/>
        <end position="89"/>
    </location>
</feature>
<dbReference type="VEuPathDB" id="ToxoDB:NCLIV_048520"/>
<dbReference type="GeneID" id="13442354"/>
<protein>
    <submittedName>
        <fullName evidence="3">Uncharacterized protein</fullName>
    </submittedName>
</protein>
<feature type="signal peptide" evidence="2">
    <location>
        <begin position="1"/>
        <end position="24"/>
    </location>
</feature>
<feature type="compositionally biased region" description="Polar residues" evidence="1">
    <location>
        <begin position="518"/>
        <end position="531"/>
    </location>
</feature>
<dbReference type="eggNOG" id="ENOG502R04U">
    <property type="taxonomic scope" value="Eukaryota"/>
</dbReference>
<feature type="region of interest" description="Disordered" evidence="1">
    <location>
        <begin position="38"/>
        <end position="138"/>
    </location>
</feature>
<sequence length="771" mass="85485">MQCAVFSLVLGSAVFFVPFPRNQGCRVASIRQLSTGMLSASGEDGTGSGTSSGTEEDRGCPHISFLDLGDASQTDTSGPEPGLAGGAPLRMPVRVRLEHSERTRNPSLDSTQSRSSGTTSTAGGALGNPVREEVRRQRAALQSFRKRVQSVVESMEEVQIKADKEARRQMDGDIERSLRDPLRALSRRWHRRVLQACEDLVPANWAIEDKDTLVKRMRLTKPATVDREGDEESFDEADYWQGPSPEDVFGADRIIATKTLYELLAVYTRRTWSASVPTAFVRRQVDEKSRWGQGAGDESPLGATLVRKTLPVQAVGGPPKKDVAPDDSEGGEASARPPPRMHVRYEGSRNFYDPAFLDGTDIERHIGVLGQCVQSCSGCRPRPSPFPLSALNAEPPSGYSRAPVEDENVRIPSRLEDFLITAHVPIKRPSWDRRKTPLLSTLEVKKPDKKKSEELESEDLCGRDRERGGTLFCPSEEDWDILGNRGVFSRFAGSLDSWSIHQGKGTENLKRRARESNELGSSQDAPTQNAVPFSPVAAGRRYSRGSIESFDEERWGGASLEDARHSDAFEGGLWFDPDAYREYYAGWDGDDYLTGGPCGEGPEGGALRHQEGKGDSWMTRKFREVCGRLVPDVNDICKIPQKLRDSVAAVKRETENCIFDQTDIQVLEYWHLQREAGKPVWVYEGLQWDVPSNFRNQVPMEGRPATVKIEVPPEPEKTGPKKPFEKSILYQSQDKSRDISKSLSSCTMGDRFFSFGVRGVGEGSDVKGLVL</sequence>
<dbReference type="OrthoDB" id="330934at2759"/>
<dbReference type="RefSeq" id="XP_003884453.1">
    <property type="nucleotide sequence ID" value="XM_003884404.1"/>
</dbReference>
<feature type="compositionally biased region" description="Low complexity" evidence="1">
    <location>
        <begin position="110"/>
        <end position="123"/>
    </location>
</feature>
<gene>
    <name evidence="3" type="ORF">NCLIV_048520</name>
</gene>
<name>F0VK22_NEOCL</name>
<organism evidence="3 4">
    <name type="scientific">Neospora caninum (strain Liverpool)</name>
    <dbReference type="NCBI Taxonomy" id="572307"/>
    <lineage>
        <taxon>Eukaryota</taxon>
        <taxon>Sar</taxon>
        <taxon>Alveolata</taxon>
        <taxon>Apicomplexa</taxon>
        <taxon>Conoidasida</taxon>
        <taxon>Coccidia</taxon>
        <taxon>Eucoccidiorida</taxon>
        <taxon>Eimeriorina</taxon>
        <taxon>Sarcocystidae</taxon>
        <taxon>Neospora</taxon>
    </lineage>
</organism>
<reference evidence="4" key="1">
    <citation type="journal article" date="2012" name="PLoS Pathog.">
        <title>Comparative genomics of the apicomplexan parasites Toxoplasma gondii and Neospora caninum: Coccidia differing in host range and transmission strategy.</title>
        <authorList>
            <person name="Reid A.J."/>
            <person name="Vermont S.J."/>
            <person name="Cotton J.A."/>
            <person name="Harris D."/>
            <person name="Hill-Cawthorne G.A."/>
            <person name="Konen-Waisman S."/>
            <person name="Latham S.M."/>
            <person name="Mourier T."/>
            <person name="Norton R."/>
            <person name="Quail M.A."/>
            <person name="Sanders M."/>
            <person name="Shanmugam D."/>
            <person name="Sohal A."/>
            <person name="Wasmuth J.D."/>
            <person name="Brunk B."/>
            <person name="Grigg M.E."/>
            <person name="Howard J.C."/>
            <person name="Parkinson J."/>
            <person name="Roos D.S."/>
            <person name="Trees A.J."/>
            <person name="Berriman M."/>
            <person name="Pain A."/>
            <person name="Wastling J.M."/>
        </authorList>
    </citation>
    <scope>NUCLEOTIDE SEQUENCE [LARGE SCALE GENOMIC DNA]</scope>
    <source>
        <strain evidence="4">Liverpool</strain>
    </source>
</reference>
<keyword evidence="4" id="KW-1185">Reference proteome</keyword>
<feature type="chain" id="PRO_5003262969" evidence="2">
    <location>
        <begin position="25"/>
        <end position="771"/>
    </location>
</feature>